<feature type="region of interest" description="Disordered" evidence="1">
    <location>
        <begin position="1"/>
        <end position="32"/>
    </location>
</feature>
<comment type="caution">
    <text evidence="2">The sequence shown here is derived from an EMBL/GenBank/DDBJ whole genome shotgun (WGS) entry which is preliminary data.</text>
</comment>
<evidence type="ECO:0000313" key="2">
    <source>
        <dbReference type="EMBL" id="GAA2393752.1"/>
    </source>
</evidence>
<sequence>MSEPNTPRPGPSPASVAADLAARNAPPADPAEHPALAAAAQLLEEAEMVRSAAGDELDLGALARQAELLTSAHDRLAAALEDAGRG</sequence>
<gene>
    <name evidence="2" type="ORF">GCM10009855_36600</name>
</gene>
<evidence type="ECO:0000256" key="1">
    <source>
        <dbReference type="SAM" id="MobiDB-lite"/>
    </source>
</evidence>
<organism evidence="2 3">
    <name type="scientific">Gordonia cholesterolivorans</name>
    <dbReference type="NCBI Taxonomy" id="559625"/>
    <lineage>
        <taxon>Bacteria</taxon>
        <taxon>Bacillati</taxon>
        <taxon>Actinomycetota</taxon>
        <taxon>Actinomycetes</taxon>
        <taxon>Mycobacteriales</taxon>
        <taxon>Gordoniaceae</taxon>
        <taxon>Gordonia</taxon>
    </lineage>
</organism>
<reference evidence="2 3" key="1">
    <citation type="journal article" date="2019" name="Int. J. Syst. Evol. Microbiol.">
        <title>The Global Catalogue of Microorganisms (GCM) 10K type strain sequencing project: providing services to taxonomists for standard genome sequencing and annotation.</title>
        <authorList>
            <consortium name="The Broad Institute Genomics Platform"/>
            <consortium name="The Broad Institute Genome Sequencing Center for Infectious Disease"/>
            <person name="Wu L."/>
            <person name="Ma J."/>
        </authorList>
    </citation>
    <scope>NUCLEOTIDE SEQUENCE [LARGE SCALE GENOMIC DNA]</scope>
    <source>
        <strain evidence="2 3">JCM 16227</strain>
    </source>
</reference>
<keyword evidence="3" id="KW-1185">Reference proteome</keyword>
<protein>
    <submittedName>
        <fullName evidence="2">Uncharacterized protein</fullName>
    </submittedName>
</protein>
<feature type="compositionally biased region" description="Low complexity" evidence="1">
    <location>
        <begin position="17"/>
        <end position="26"/>
    </location>
</feature>
<accession>A0ABN3I479</accession>
<name>A0ABN3I479_9ACTN</name>
<dbReference type="EMBL" id="BAAARB010000035">
    <property type="protein sequence ID" value="GAA2393752.1"/>
    <property type="molecule type" value="Genomic_DNA"/>
</dbReference>
<dbReference type="Proteomes" id="UP001501170">
    <property type="component" value="Unassembled WGS sequence"/>
</dbReference>
<proteinExistence type="predicted"/>
<dbReference type="RefSeq" id="WP_045537983.1">
    <property type="nucleotide sequence ID" value="NZ_BAAARB010000035.1"/>
</dbReference>
<feature type="compositionally biased region" description="Pro residues" evidence="1">
    <location>
        <begin position="1"/>
        <end position="12"/>
    </location>
</feature>
<evidence type="ECO:0000313" key="3">
    <source>
        <dbReference type="Proteomes" id="UP001501170"/>
    </source>
</evidence>